<keyword evidence="5" id="KW-1185">Reference proteome</keyword>
<evidence type="ECO:0000313" key="4">
    <source>
        <dbReference type="EnsemblMetazoa" id="GMOY011583-PA"/>
    </source>
</evidence>
<evidence type="ECO:0000256" key="1">
    <source>
        <dbReference type="ARBA" id="ARBA00004123"/>
    </source>
</evidence>
<dbReference type="Proteomes" id="UP000092444">
    <property type="component" value="Unassembled WGS sequence"/>
</dbReference>
<keyword evidence="2" id="KW-0539">Nucleus</keyword>
<evidence type="ECO:0000313" key="5">
    <source>
        <dbReference type="Proteomes" id="UP000092444"/>
    </source>
</evidence>
<dbReference type="SMART" id="SM00300">
    <property type="entry name" value="ChSh"/>
    <property type="match status" value="1"/>
</dbReference>
<evidence type="ECO:0000256" key="2">
    <source>
        <dbReference type="ARBA" id="ARBA00023242"/>
    </source>
</evidence>
<dbReference type="InterPro" id="IPR016197">
    <property type="entry name" value="Chromo-like_dom_sf"/>
</dbReference>
<proteinExistence type="predicted"/>
<comment type="subcellular location">
    <subcellularLocation>
        <location evidence="1">Nucleus</location>
    </subcellularLocation>
</comment>
<dbReference type="GO" id="GO:0005694">
    <property type="term" value="C:chromosome"/>
    <property type="evidence" value="ECO:0007669"/>
    <property type="project" value="UniProtKB-ARBA"/>
</dbReference>
<dbReference type="AlphaFoldDB" id="A0A1B0GE59"/>
<dbReference type="InterPro" id="IPR008251">
    <property type="entry name" value="Chromo_shadow_dom"/>
</dbReference>
<dbReference type="Pfam" id="PF01393">
    <property type="entry name" value="Chromo_shadow"/>
    <property type="match status" value="1"/>
</dbReference>
<dbReference type="EMBL" id="CCAG010012100">
    <property type="status" value="NOT_ANNOTATED_CDS"/>
    <property type="molecule type" value="Genomic_DNA"/>
</dbReference>
<dbReference type="STRING" id="37546.A0A1B0GE59"/>
<dbReference type="PROSITE" id="PS50013">
    <property type="entry name" value="CHROMO_2"/>
    <property type="match status" value="1"/>
</dbReference>
<sequence length="83" mass="9599">MTRRPGDIRNDRSMYSIVDGVEPLKILGATKDSSGQVFFLIMWSDPYGARLVIAQTANVRWPQLVIKFYESHIVWQTKTNKKQ</sequence>
<name>A0A1B0GE59_GLOMM</name>
<protein>
    <recommendedName>
        <fullName evidence="3">Chromo domain-containing protein</fullName>
    </recommendedName>
</protein>
<dbReference type="Gene3D" id="2.40.50.40">
    <property type="match status" value="1"/>
</dbReference>
<evidence type="ECO:0000259" key="3">
    <source>
        <dbReference type="PROSITE" id="PS50013"/>
    </source>
</evidence>
<dbReference type="EnsemblMetazoa" id="GMOY011583-RA">
    <property type="protein sequence ID" value="GMOY011583-PA"/>
    <property type="gene ID" value="GMOY011583"/>
</dbReference>
<dbReference type="VEuPathDB" id="VectorBase:GMOY011583"/>
<feature type="domain" description="Chromo" evidence="3">
    <location>
        <begin position="21"/>
        <end position="80"/>
    </location>
</feature>
<dbReference type="GO" id="GO:0005634">
    <property type="term" value="C:nucleus"/>
    <property type="evidence" value="ECO:0007669"/>
    <property type="project" value="UniProtKB-SubCell"/>
</dbReference>
<dbReference type="SUPFAM" id="SSF54160">
    <property type="entry name" value="Chromo domain-like"/>
    <property type="match status" value="1"/>
</dbReference>
<dbReference type="CDD" id="cd00034">
    <property type="entry name" value="CSD"/>
    <property type="match status" value="1"/>
</dbReference>
<organism evidence="4 5">
    <name type="scientific">Glossina morsitans morsitans</name>
    <name type="common">Savannah tsetse fly</name>
    <dbReference type="NCBI Taxonomy" id="37546"/>
    <lineage>
        <taxon>Eukaryota</taxon>
        <taxon>Metazoa</taxon>
        <taxon>Ecdysozoa</taxon>
        <taxon>Arthropoda</taxon>
        <taxon>Hexapoda</taxon>
        <taxon>Insecta</taxon>
        <taxon>Pterygota</taxon>
        <taxon>Neoptera</taxon>
        <taxon>Endopterygota</taxon>
        <taxon>Diptera</taxon>
        <taxon>Brachycera</taxon>
        <taxon>Muscomorpha</taxon>
        <taxon>Hippoboscoidea</taxon>
        <taxon>Glossinidae</taxon>
        <taxon>Glossina</taxon>
    </lineage>
</organism>
<dbReference type="InterPro" id="IPR000953">
    <property type="entry name" value="Chromo/chromo_shadow_dom"/>
</dbReference>
<accession>A0A1B0GE59</accession>
<reference evidence="4" key="1">
    <citation type="submission" date="2020-05" db="UniProtKB">
        <authorList>
            <consortium name="EnsemblMetazoa"/>
        </authorList>
    </citation>
    <scope>IDENTIFICATION</scope>
    <source>
        <strain evidence="4">Yale</strain>
    </source>
</reference>
<dbReference type="PhylomeDB" id="A0A1B0GE59"/>